<evidence type="ECO:0000256" key="1">
    <source>
        <dbReference type="ARBA" id="ARBA00004123"/>
    </source>
</evidence>
<dbReference type="InterPro" id="IPR050238">
    <property type="entry name" value="DNA_Rep/Repair_Clamp_Loader"/>
</dbReference>
<feature type="domain" description="AAA+ ATPase" evidence="8">
    <location>
        <begin position="58"/>
        <end position="200"/>
    </location>
</feature>
<proteinExistence type="inferred from homology"/>
<comment type="similarity">
    <text evidence="2">Belongs to the activator 1 small subunits family.</text>
</comment>
<evidence type="ECO:0000256" key="5">
    <source>
        <dbReference type="ARBA" id="ARBA00022840"/>
    </source>
</evidence>
<dbReference type="GO" id="GO:0006261">
    <property type="term" value="P:DNA-templated DNA replication"/>
    <property type="evidence" value="ECO:0007669"/>
    <property type="project" value="TreeGrafter"/>
</dbReference>
<dbReference type="FunFam" id="3.40.50.300:FF:000129">
    <property type="entry name" value="Replication factor C subunit 5"/>
    <property type="match status" value="1"/>
</dbReference>
<dbReference type="GO" id="GO:0003677">
    <property type="term" value="F:DNA binding"/>
    <property type="evidence" value="ECO:0007669"/>
    <property type="project" value="InterPro"/>
</dbReference>
<accession>A0A0N1PCT2</accession>
<dbReference type="GO" id="GO:0006281">
    <property type="term" value="P:DNA repair"/>
    <property type="evidence" value="ECO:0007669"/>
    <property type="project" value="TreeGrafter"/>
</dbReference>
<dbReference type="InterPro" id="IPR008921">
    <property type="entry name" value="DNA_pol3_clamp-load_cplx_C"/>
</dbReference>
<dbReference type="InterPro" id="IPR003593">
    <property type="entry name" value="AAA+_ATPase"/>
</dbReference>
<protein>
    <submittedName>
        <fullName evidence="9">Putative Replication factor C subunit 2</fullName>
    </submittedName>
</protein>
<dbReference type="Gene3D" id="1.20.272.10">
    <property type="match status" value="1"/>
</dbReference>
<evidence type="ECO:0000313" key="10">
    <source>
        <dbReference type="Proteomes" id="UP000038009"/>
    </source>
</evidence>
<keyword evidence="6" id="KW-0539">Nucleus</keyword>
<dbReference type="SMART" id="SM00382">
    <property type="entry name" value="AAA"/>
    <property type="match status" value="1"/>
</dbReference>
<dbReference type="Pfam" id="PF08542">
    <property type="entry name" value="Rep_fac_C"/>
    <property type="match status" value="1"/>
</dbReference>
<feature type="region of interest" description="Disordered" evidence="7">
    <location>
        <begin position="1"/>
        <end position="26"/>
    </location>
</feature>
<dbReference type="OMA" id="GATKYIQ"/>
<dbReference type="InterPro" id="IPR047854">
    <property type="entry name" value="RFC_lid"/>
</dbReference>
<dbReference type="PANTHER" id="PTHR11669">
    <property type="entry name" value="REPLICATION FACTOR C / DNA POLYMERASE III GAMMA-TAU SUBUNIT"/>
    <property type="match status" value="1"/>
</dbReference>
<sequence length="354" mass="38684">MTLPSQPPAKKAKTEGFAPTPGASTPWVEKYRPRTLAEVEAQDEAVSALRACLKEGANMPHFLFHGPPGTGKTTSILAVAHELFGPDYIRSRVRELNASDDRGINVVREKIKVFAQGAVSSGGSSVIQSDGKTYPVPSFKLIILDEADALLPDAQGALRRMMEDFSDVTRFCILCNYVSRIIDPIASRCAKYRFKPLVKSALYHRIEYVAQAEDIQLSDSSLQALDSVSGGDLRLAIMNLQSAHKASGSDLTKEDFVSVSGSVPADVLQVYIKALLSKRIEEVLQVSRQLVSEGFAAAQVLRQLQRYLVSLECPLNSAQRGRILIKLCETERRLADGGDDYLQLLDIGSFVCAP</sequence>
<dbReference type="SUPFAM" id="SSF48019">
    <property type="entry name" value="post-AAA+ oligomerization domain-like"/>
    <property type="match status" value="1"/>
</dbReference>
<dbReference type="FunFam" id="1.20.272.10:FF:000011">
    <property type="entry name" value="Replication factor C subunit 2"/>
    <property type="match status" value="1"/>
</dbReference>
<dbReference type="InterPro" id="IPR027417">
    <property type="entry name" value="P-loop_NTPase"/>
</dbReference>
<dbReference type="Gene3D" id="1.10.8.60">
    <property type="match status" value="1"/>
</dbReference>
<dbReference type="GO" id="GO:0005634">
    <property type="term" value="C:nucleus"/>
    <property type="evidence" value="ECO:0007669"/>
    <property type="project" value="UniProtKB-SubCell"/>
</dbReference>
<dbReference type="GO" id="GO:0005663">
    <property type="term" value="C:DNA replication factor C complex"/>
    <property type="evidence" value="ECO:0007669"/>
    <property type="project" value="TreeGrafter"/>
</dbReference>
<evidence type="ECO:0000256" key="2">
    <source>
        <dbReference type="ARBA" id="ARBA00005378"/>
    </source>
</evidence>
<evidence type="ECO:0000256" key="7">
    <source>
        <dbReference type="SAM" id="MobiDB-lite"/>
    </source>
</evidence>
<dbReference type="PANTHER" id="PTHR11669:SF20">
    <property type="entry name" value="REPLICATION FACTOR C SUBUNIT 4"/>
    <property type="match status" value="1"/>
</dbReference>
<keyword evidence="5" id="KW-0067">ATP-binding</keyword>
<evidence type="ECO:0000313" key="9">
    <source>
        <dbReference type="EMBL" id="KPI85970.1"/>
    </source>
</evidence>
<dbReference type="VEuPathDB" id="TriTrypDB:Lsey_0156_0140"/>
<dbReference type="CDD" id="cd18140">
    <property type="entry name" value="HLD_clamp_RFC"/>
    <property type="match status" value="1"/>
</dbReference>
<comment type="subcellular location">
    <subcellularLocation>
        <location evidence="1">Nucleus</location>
    </subcellularLocation>
</comment>
<name>A0A0N1PCT2_LEPSE</name>
<dbReference type="Pfam" id="PF00004">
    <property type="entry name" value="AAA"/>
    <property type="match status" value="1"/>
</dbReference>
<dbReference type="CDD" id="cd00009">
    <property type="entry name" value="AAA"/>
    <property type="match status" value="1"/>
</dbReference>
<dbReference type="InterPro" id="IPR013748">
    <property type="entry name" value="Rep_factorC_C"/>
</dbReference>
<comment type="caution">
    <text evidence="9">The sequence shown here is derived from an EMBL/GenBank/DDBJ whole genome shotgun (WGS) entry which is preliminary data.</text>
</comment>
<dbReference type="InterPro" id="IPR003959">
    <property type="entry name" value="ATPase_AAA_core"/>
</dbReference>
<dbReference type="OrthoDB" id="4199794at2759"/>
<dbReference type="EMBL" id="LJSK01000156">
    <property type="protein sequence ID" value="KPI85970.1"/>
    <property type="molecule type" value="Genomic_DNA"/>
</dbReference>
<dbReference type="Proteomes" id="UP000038009">
    <property type="component" value="Unassembled WGS sequence"/>
</dbReference>
<evidence type="ECO:0000256" key="3">
    <source>
        <dbReference type="ARBA" id="ARBA00022705"/>
    </source>
</evidence>
<organism evidence="9 10">
    <name type="scientific">Leptomonas seymouri</name>
    <dbReference type="NCBI Taxonomy" id="5684"/>
    <lineage>
        <taxon>Eukaryota</taxon>
        <taxon>Discoba</taxon>
        <taxon>Euglenozoa</taxon>
        <taxon>Kinetoplastea</taxon>
        <taxon>Metakinetoplastina</taxon>
        <taxon>Trypanosomatida</taxon>
        <taxon>Trypanosomatidae</taxon>
        <taxon>Leishmaniinae</taxon>
        <taxon>Leptomonas</taxon>
    </lineage>
</organism>
<dbReference type="AlphaFoldDB" id="A0A0N1PCT2"/>
<evidence type="ECO:0000259" key="8">
    <source>
        <dbReference type="SMART" id="SM00382"/>
    </source>
</evidence>
<dbReference type="SUPFAM" id="SSF52540">
    <property type="entry name" value="P-loop containing nucleoside triphosphate hydrolases"/>
    <property type="match status" value="1"/>
</dbReference>
<dbReference type="GO" id="GO:0003689">
    <property type="term" value="F:DNA clamp loader activity"/>
    <property type="evidence" value="ECO:0007669"/>
    <property type="project" value="TreeGrafter"/>
</dbReference>
<reference evidence="9 10" key="1">
    <citation type="journal article" date="2015" name="PLoS Pathog.">
        <title>Leptomonas seymouri: Adaptations to the Dixenous Life Cycle Analyzed by Genome Sequencing, Transcriptome Profiling and Co-infection with Leishmania donovani.</title>
        <authorList>
            <person name="Kraeva N."/>
            <person name="Butenko A."/>
            <person name="Hlavacova J."/>
            <person name="Kostygov A."/>
            <person name="Myskova J."/>
            <person name="Grybchuk D."/>
            <person name="Lestinova T."/>
            <person name="Votypka J."/>
            <person name="Volf P."/>
            <person name="Opperdoes F."/>
            <person name="Flegontov P."/>
            <person name="Lukes J."/>
            <person name="Yurchenko V."/>
        </authorList>
    </citation>
    <scope>NUCLEOTIDE SEQUENCE [LARGE SCALE GENOMIC DNA]</scope>
    <source>
        <strain evidence="9 10">ATCC 30220</strain>
    </source>
</reference>
<keyword evidence="3" id="KW-0235">DNA replication</keyword>
<dbReference type="GO" id="GO:0005524">
    <property type="term" value="F:ATP binding"/>
    <property type="evidence" value="ECO:0007669"/>
    <property type="project" value="UniProtKB-KW"/>
</dbReference>
<keyword evidence="4" id="KW-0547">Nucleotide-binding</keyword>
<dbReference type="Gene3D" id="3.40.50.300">
    <property type="entry name" value="P-loop containing nucleotide triphosphate hydrolases"/>
    <property type="match status" value="1"/>
</dbReference>
<gene>
    <name evidence="9" type="ORF">ABL78_4972</name>
</gene>
<evidence type="ECO:0000256" key="4">
    <source>
        <dbReference type="ARBA" id="ARBA00022741"/>
    </source>
</evidence>
<evidence type="ECO:0000256" key="6">
    <source>
        <dbReference type="ARBA" id="ARBA00023242"/>
    </source>
</evidence>
<dbReference type="GO" id="GO:0016887">
    <property type="term" value="F:ATP hydrolysis activity"/>
    <property type="evidence" value="ECO:0007669"/>
    <property type="project" value="InterPro"/>
</dbReference>
<keyword evidence="10" id="KW-1185">Reference proteome</keyword>